<sequence length="573" mass="63443">MTEHKGMIAFAVFWMAIVGASNFGLVKLVEPALNEAFINKEEFWVWAAAAGFFGLSVTRGLGNFLQSVTMQMVGLRVIETMQNQMFRAFLEIEIRYLEQEGTAKQLSRFTSDTYFLRDAVTKVFTGAGRDVITLIFMIGAMFQLNWQLALFAFIFFPFSVMPIARIGRRLRKVSENTQAEFGQMTAVLDDSLKNARQVRAYSMQDYEAERGGKAFLTTYKLLVKAVRTRALSYPIMDSLAGFTLFTIIVLGGYQILNGQQTVGSFMAFFFAVFMAYQPMRSLAGLNNSLQEGLAGAKRIFEIIDHDPLIKNAPDARPMKPGKGTVALQNVFFRYDADKGVLDGVDIDIKAGETVALVGPSGAGKTTVLNLIPRFYDVTDGAVLIDGQDIRKATLESVMSGIALVSQEPALFNDTIRANIAYGRMGASQEEIEEAARNAAAHDFILSLPDGYDTMVGEQGLRLSGGQRQRIAIARAMLKNAPILLLDEATSALDAESERQVQEALARLMVGRTTIVIAHRLATIRKADRIFVMDKGKVIDVGPHDELVKRDGLYARLCRIQFQDDLTNEETQEA</sequence>
<dbReference type="PANTHER" id="PTHR43394">
    <property type="entry name" value="ATP-DEPENDENT PERMEASE MDL1, MITOCHONDRIAL"/>
    <property type="match status" value="1"/>
</dbReference>
<dbReference type="InterPro" id="IPR003439">
    <property type="entry name" value="ABC_transporter-like_ATP-bd"/>
</dbReference>
<dbReference type="GO" id="GO:0005524">
    <property type="term" value="F:ATP binding"/>
    <property type="evidence" value="ECO:0007669"/>
    <property type="project" value="UniProtKB-KW"/>
</dbReference>
<dbReference type="Pfam" id="PF00005">
    <property type="entry name" value="ABC_tran"/>
    <property type="match status" value="1"/>
</dbReference>
<evidence type="ECO:0000313" key="12">
    <source>
        <dbReference type="Proteomes" id="UP000539372"/>
    </source>
</evidence>
<dbReference type="SMART" id="SM00382">
    <property type="entry name" value="AAA"/>
    <property type="match status" value="1"/>
</dbReference>
<dbReference type="PROSITE" id="PS50893">
    <property type="entry name" value="ABC_TRANSPORTER_2"/>
    <property type="match status" value="1"/>
</dbReference>
<dbReference type="Pfam" id="PF00664">
    <property type="entry name" value="ABC_membrane"/>
    <property type="match status" value="1"/>
</dbReference>
<comment type="caution">
    <text evidence="11">The sequence shown here is derived from an EMBL/GenBank/DDBJ whole genome shotgun (WGS) entry which is preliminary data.</text>
</comment>
<feature type="transmembrane region" description="Helical" evidence="8">
    <location>
        <begin position="230"/>
        <end position="256"/>
    </location>
</feature>
<keyword evidence="6 8" id="KW-1133">Transmembrane helix</keyword>
<dbReference type="GO" id="GO:0090374">
    <property type="term" value="P:oligopeptide export from mitochondrion"/>
    <property type="evidence" value="ECO:0007669"/>
    <property type="project" value="TreeGrafter"/>
</dbReference>
<dbReference type="InterPro" id="IPR027417">
    <property type="entry name" value="P-loop_NTPase"/>
</dbReference>
<accession>A0A7Y0E1B2</accession>
<evidence type="ECO:0000256" key="1">
    <source>
        <dbReference type="ARBA" id="ARBA00004651"/>
    </source>
</evidence>
<reference evidence="11 12" key="1">
    <citation type="submission" date="2020-04" db="EMBL/GenBank/DDBJ databases">
        <title>Rhodospirillaceae bacterium KN72 isolated from deep sea.</title>
        <authorList>
            <person name="Zhang D.-C."/>
        </authorList>
    </citation>
    <scope>NUCLEOTIDE SEQUENCE [LARGE SCALE GENOMIC DNA]</scope>
    <source>
        <strain evidence="11 12">KN72</strain>
    </source>
</reference>
<dbReference type="GO" id="GO:0015421">
    <property type="term" value="F:ABC-type oligopeptide transporter activity"/>
    <property type="evidence" value="ECO:0007669"/>
    <property type="project" value="TreeGrafter"/>
</dbReference>
<feature type="transmembrane region" description="Helical" evidence="8">
    <location>
        <begin position="7"/>
        <end position="23"/>
    </location>
</feature>
<dbReference type="Proteomes" id="UP000539372">
    <property type="component" value="Unassembled WGS sequence"/>
</dbReference>
<dbReference type="Gene3D" id="3.40.50.300">
    <property type="entry name" value="P-loop containing nucleotide triphosphate hydrolases"/>
    <property type="match status" value="1"/>
</dbReference>
<feature type="transmembrane region" description="Helical" evidence="8">
    <location>
        <begin position="43"/>
        <end position="62"/>
    </location>
</feature>
<dbReference type="InterPro" id="IPR036640">
    <property type="entry name" value="ABC1_TM_sf"/>
</dbReference>
<feature type="domain" description="ABC transmembrane type-1" evidence="10">
    <location>
        <begin position="9"/>
        <end position="291"/>
    </location>
</feature>
<dbReference type="InterPro" id="IPR017871">
    <property type="entry name" value="ABC_transporter-like_CS"/>
</dbReference>
<dbReference type="CDD" id="cd18552">
    <property type="entry name" value="ABC_6TM_MsbA_like"/>
    <property type="match status" value="1"/>
</dbReference>
<dbReference type="GO" id="GO:0016887">
    <property type="term" value="F:ATP hydrolysis activity"/>
    <property type="evidence" value="ECO:0007669"/>
    <property type="project" value="InterPro"/>
</dbReference>
<evidence type="ECO:0000256" key="4">
    <source>
        <dbReference type="ARBA" id="ARBA00022741"/>
    </source>
</evidence>
<dbReference type="AlphaFoldDB" id="A0A7Y0E1B2"/>
<comment type="subcellular location">
    <subcellularLocation>
        <location evidence="1">Cell membrane</location>
        <topology evidence="1">Multi-pass membrane protein</topology>
    </subcellularLocation>
</comment>
<evidence type="ECO:0000313" key="11">
    <source>
        <dbReference type="EMBL" id="NMM45405.1"/>
    </source>
</evidence>
<feature type="domain" description="ABC transporter" evidence="9">
    <location>
        <begin position="325"/>
        <end position="559"/>
    </location>
</feature>
<dbReference type="PROSITE" id="PS50929">
    <property type="entry name" value="ABC_TM1F"/>
    <property type="match status" value="1"/>
</dbReference>
<evidence type="ECO:0000256" key="7">
    <source>
        <dbReference type="ARBA" id="ARBA00023136"/>
    </source>
</evidence>
<keyword evidence="5 11" id="KW-0067">ATP-binding</keyword>
<dbReference type="PANTHER" id="PTHR43394:SF1">
    <property type="entry name" value="ATP-BINDING CASSETTE SUB-FAMILY B MEMBER 10, MITOCHONDRIAL"/>
    <property type="match status" value="1"/>
</dbReference>
<keyword evidence="2" id="KW-0813">Transport</keyword>
<dbReference type="SUPFAM" id="SSF90123">
    <property type="entry name" value="ABC transporter transmembrane region"/>
    <property type="match status" value="1"/>
</dbReference>
<evidence type="ECO:0000256" key="3">
    <source>
        <dbReference type="ARBA" id="ARBA00022692"/>
    </source>
</evidence>
<evidence type="ECO:0000259" key="10">
    <source>
        <dbReference type="PROSITE" id="PS50929"/>
    </source>
</evidence>
<proteinExistence type="predicted"/>
<keyword evidence="12" id="KW-1185">Reference proteome</keyword>
<dbReference type="PROSITE" id="PS00211">
    <property type="entry name" value="ABC_TRANSPORTER_1"/>
    <property type="match status" value="1"/>
</dbReference>
<dbReference type="InterPro" id="IPR011527">
    <property type="entry name" value="ABC1_TM_dom"/>
</dbReference>
<evidence type="ECO:0000256" key="2">
    <source>
        <dbReference type="ARBA" id="ARBA00022448"/>
    </source>
</evidence>
<evidence type="ECO:0000256" key="5">
    <source>
        <dbReference type="ARBA" id="ARBA00022840"/>
    </source>
</evidence>
<dbReference type="SUPFAM" id="SSF52540">
    <property type="entry name" value="P-loop containing nucleoside triphosphate hydrolases"/>
    <property type="match status" value="1"/>
</dbReference>
<gene>
    <name evidence="11" type="ORF">HH303_13000</name>
</gene>
<dbReference type="GO" id="GO:0005886">
    <property type="term" value="C:plasma membrane"/>
    <property type="evidence" value="ECO:0007669"/>
    <property type="project" value="UniProtKB-SubCell"/>
</dbReference>
<dbReference type="FunFam" id="3.40.50.300:FF:000287">
    <property type="entry name" value="Multidrug ABC transporter ATP-binding protein"/>
    <property type="match status" value="1"/>
</dbReference>
<keyword evidence="7 8" id="KW-0472">Membrane</keyword>
<name>A0A7Y0E1B2_9PROT</name>
<protein>
    <submittedName>
        <fullName evidence="11">ABC transporter ATP-binding protein</fullName>
    </submittedName>
</protein>
<evidence type="ECO:0000259" key="9">
    <source>
        <dbReference type="PROSITE" id="PS50893"/>
    </source>
</evidence>
<dbReference type="InterPro" id="IPR003593">
    <property type="entry name" value="AAA+_ATPase"/>
</dbReference>
<dbReference type="Gene3D" id="1.20.1560.10">
    <property type="entry name" value="ABC transporter type 1, transmembrane domain"/>
    <property type="match status" value="1"/>
</dbReference>
<dbReference type="InterPro" id="IPR039421">
    <property type="entry name" value="Type_1_exporter"/>
</dbReference>
<evidence type="ECO:0000256" key="6">
    <source>
        <dbReference type="ARBA" id="ARBA00022989"/>
    </source>
</evidence>
<feature type="transmembrane region" description="Helical" evidence="8">
    <location>
        <begin position="262"/>
        <end position="279"/>
    </location>
</feature>
<keyword evidence="3 8" id="KW-0812">Transmembrane</keyword>
<organism evidence="11 12">
    <name type="scientific">Pacificispira spongiicola</name>
    <dbReference type="NCBI Taxonomy" id="2729598"/>
    <lineage>
        <taxon>Bacteria</taxon>
        <taxon>Pseudomonadati</taxon>
        <taxon>Pseudomonadota</taxon>
        <taxon>Alphaproteobacteria</taxon>
        <taxon>Rhodospirillales</taxon>
        <taxon>Rhodospirillaceae</taxon>
        <taxon>Pacificispira</taxon>
    </lineage>
</organism>
<keyword evidence="4" id="KW-0547">Nucleotide-binding</keyword>
<evidence type="ECO:0000256" key="8">
    <source>
        <dbReference type="SAM" id="Phobius"/>
    </source>
</evidence>
<dbReference type="EMBL" id="JABBNT010000003">
    <property type="protein sequence ID" value="NMM45405.1"/>
    <property type="molecule type" value="Genomic_DNA"/>
</dbReference>